<dbReference type="InterPro" id="IPR005399">
    <property type="entry name" value="K_chnl_volt-dep_bsu_KCNAB-rel"/>
</dbReference>
<dbReference type="InterPro" id="IPR023210">
    <property type="entry name" value="NADP_OxRdtase_dom"/>
</dbReference>
<keyword evidence="2" id="KW-0521">NADP</keyword>
<name>A0A9N8PDF6_9PEZI</name>
<dbReference type="Gene3D" id="3.20.20.100">
    <property type="entry name" value="NADP-dependent oxidoreductase domain"/>
    <property type="match status" value="1"/>
</dbReference>
<dbReference type="PANTHER" id="PTHR43150">
    <property type="entry name" value="HYPERKINETIC, ISOFORM M"/>
    <property type="match status" value="1"/>
</dbReference>
<evidence type="ECO:0000256" key="3">
    <source>
        <dbReference type="ARBA" id="ARBA00023002"/>
    </source>
</evidence>
<evidence type="ECO:0000256" key="1">
    <source>
        <dbReference type="ARBA" id="ARBA00006515"/>
    </source>
</evidence>
<reference evidence="5" key="1">
    <citation type="submission" date="2020-06" db="EMBL/GenBank/DDBJ databases">
        <authorList>
            <person name="Onetto C."/>
        </authorList>
    </citation>
    <scope>NUCLEOTIDE SEQUENCE</scope>
</reference>
<accession>A0A9N8PDF6</accession>
<keyword evidence="6" id="KW-1185">Reference proteome</keyword>
<evidence type="ECO:0000313" key="5">
    <source>
        <dbReference type="EMBL" id="CAD0090663.1"/>
    </source>
</evidence>
<dbReference type="Proteomes" id="UP000716446">
    <property type="component" value="Unassembled WGS sequence"/>
</dbReference>
<gene>
    <name evidence="5" type="ORF">AWRI4619_LOCUS6420</name>
</gene>
<proteinExistence type="inferred from homology"/>
<sequence length="265" mass="30012">MFNRRALNELAYPRDEYVISTKIFFGTGRKEPNTRGLSKKHVIEGLKSSLKRLNHDYVDIVLAHRPDNATPMKEIVEGFTQAIRNLNLAYYSTQIAEKYNLIAPIAEQPQYNAFHRQRFEVEYAPLYDQFKYGTTIWSPLASGLLTGKYNDGIPEDSRFATNKDFFENTVKQLQSPEGQAKIEKVRKLTTIAEKLGGTVTQLSLAWAAKNPNVSTVILGATKVEQLEDNFGALKLLEKLTPELMEEIEKILDNKPAGPATFGRDR</sequence>
<dbReference type="PANTHER" id="PTHR43150:SF2">
    <property type="entry name" value="HYPERKINETIC, ISOFORM M"/>
    <property type="match status" value="1"/>
</dbReference>
<evidence type="ECO:0000259" key="4">
    <source>
        <dbReference type="Pfam" id="PF00248"/>
    </source>
</evidence>
<dbReference type="GO" id="GO:0016491">
    <property type="term" value="F:oxidoreductase activity"/>
    <property type="evidence" value="ECO:0007669"/>
    <property type="project" value="UniProtKB-KW"/>
</dbReference>
<dbReference type="SUPFAM" id="SSF51430">
    <property type="entry name" value="NAD(P)-linked oxidoreductase"/>
    <property type="match status" value="1"/>
</dbReference>
<comment type="caution">
    <text evidence="5">The sequence shown here is derived from an EMBL/GenBank/DDBJ whole genome shotgun (WGS) entry which is preliminary data.</text>
</comment>
<feature type="domain" description="NADP-dependent oxidoreductase" evidence="4">
    <location>
        <begin position="5"/>
        <end position="251"/>
    </location>
</feature>
<dbReference type="AlphaFoldDB" id="A0A9N8PDF6"/>
<evidence type="ECO:0000256" key="2">
    <source>
        <dbReference type="ARBA" id="ARBA00022857"/>
    </source>
</evidence>
<dbReference type="InterPro" id="IPR036812">
    <property type="entry name" value="NAD(P)_OxRdtase_dom_sf"/>
</dbReference>
<comment type="similarity">
    <text evidence="1">Belongs to the shaker potassium channel beta subunit family.</text>
</comment>
<dbReference type="EMBL" id="CAIJEN010000009">
    <property type="protein sequence ID" value="CAD0090663.1"/>
    <property type="molecule type" value="Genomic_DNA"/>
</dbReference>
<dbReference type="Pfam" id="PF00248">
    <property type="entry name" value="Aldo_ket_red"/>
    <property type="match status" value="1"/>
</dbReference>
<dbReference type="PRINTS" id="PR01577">
    <property type="entry name" value="KCNABCHANNEL"/>
</dbReference>
<evidence type="ECO:0000313" key="6">
    <source>
        <dbReference type="Proteomes" id="UP000716446"/>
    </source>
</evidence>
<organism evidence="5 6">
    <name type="scientific">Aureobasidium vineae</name>
    <dbReference type="NCBI Taxonomy" id="2773715"/>
    <lineage>
        <taxon>Eukaryota</taxon>
        <taxon>Fungi</taxon>
        <taxon>Dikarya</taxon>
        <taxon>Ascomycota</taxon>
        <taxon>Pezizomycotina</taxon>
        <taxon>Dothideomycetes</taxon>
        <taxon>Dothideomycetidae</taxon>
        <taxon>Dothideales</taxon>
        <taxon>Saccotheciaceae</taxon>
        <taxon>Aureobasidium</taxon>
    </lineage>
</organism>
<keyword evidence="3" id="KW-0560">Oxidoreductase</keyword>
<protein>
    <recommendedName>
        <fullName evidence="4">NADP-dependent oxidoreductase domain-containing protein</fullName>
    </recommendedName>
</protein>